<evidence type="ECO:0008006" key="4">
    <source>
        <dbReference type="Google" id="ProtNLM"/>
    </source>
</evidence>
<dbReference type="VEuPathDB" id="VectorBase:RPRC013294"/>
<dbReference type="EnsemblMetazoa" id="RPRC013294-RA">
    <property type="protein sequence ID" value="RPRC013294-PA"/>
    <property type="gene ID" value="RPRC013294"/>
</dbReference>
<keyword evidence="3" id="KW-1185">Reference proteome</keyword>
<dbReference type="AlphaFoldDB" id="T1IAH3"/>
<feature type="region of interest" description="Disordered" evidence="1">
    <location>
        <begin position="99"/>
        <end position="128"/>
    </location>
</feature>
<evidence type="ECO:0000313" key="3">
    <source>
        <dbReference type="Proteomes" id="UP000015103"/>
    </source>
</evidence>
<dbReference type="HOGENOM" id="CLU_1226156_0_0_1"/>
<proteinExistence type="predicted"/>
<protein>
    <recommendedName>
        <fullName evidence="4">BHLH domain-containing protein</fullName>
    </recommendedName>
</protein>
<dbReference type="InterPro" id="IPR036638">
    <property type="entry name" value="HLH_DNA-bd_sf"/>
</dbReference>
<dbReference type="GO" id="GO:0046983">
    <property type="term" value="F:protein dimerization activity"/>
    <property type="evidence" value="ECO:0007669"/>
    <property type="project" value="InterPro"/>
</dbReference>
<sequence>MSNVNEDIVDLEALEFDDDIEEIVISDYSGEEEDETNKESLEYNTKNASGSELKISSVVSCSELAFGGNCGDGQVDKIIKENDLLYKTETKPNICALVGNEESSDGSNFSYDSLTDDEGKGDSKHAALERQRRKALRGLYQDLWESISSEPLNPACSKFELLSTSYDMIRKLTVAGRKLQYSAELCLQSNYRLKRKIKRLTKKKRKSVDSRDGTKPGKVVTSRASI</sequence>
<organism evidence="2 3">
    <name type="scientific">Rhodnius prolixus</name>
    <name type="common">Triatomid bug</name>
    <dbReference type="NCBI Taxonomy" id="13249"/>
    <lineage>
        <taxon>Eukaryota</taxon>
        <taxon>Metazoa</taxon>
        <taxon>Ecdysozoa</taxon>
        <taxon>Arthropoda</taxon>
        <taxon>Hexapoda</taxon>
        <taxon>Insecta</taxon>
        <taxon>Pterygota</taxon>
        <taxon>Neoptera</taxon>
        <taxon>Paraneoptera</taxon>
        <taxon>Hemiptera</taxon>
        <taxon>Heteroptera</taxon>
        <taxon>Panheteroptera</taxon>
        <taxon>Cimicomorpha</taxon>
        <taxon>Reduviidae</taxon>
        <taxon>Triatominae</taxon>
        <taxon>Rhodnius</taxon>
    </lineage>
</organism>
<evidence type="ECO:0000313" key="2">
    <source>
        <dbReference type="EnsemblMetazoa" id="RPRC013294-PA"/>
    </source>
</evidence>
<dbReference type="Gene3D" id="4.10.280.10">
    <property type="entry name" value="Helix-loop-helix DNA-binding domain"/>
    <property type="match status" value="1"/>
</dbReference>
<feature type="region of interest" description="Disordered" evidence="1">
    <location>
        <begin position="202"/>
        <end position="226"/>
    </location>
</feature>
<accession>T1IAH3</accession>
<dbReference type="SUPFAM" id="SSF47459">
    <property type="entry name" value="HLH, helix-loop-helix DNA-binding domain"/>
    <property type="match status" value="1"/>
</dbReference>
<dbReference type="EMBL" id="ACPB03019479">
    <property type="status" value="NOT_ANNOTATED_CDS"/>
    <property type="molecule type" value="Genomic_DNA"/>
</dbReference>
<dbReference type="Proteomes" id="UP000015103">
    <property type="component" value="Unassembled WGS sequence"/>
</dbReference>
<evidence type="ECO:0000256" key="1">
    <source>
        <dbReference type="SAM" id="MobiDB-lite"/>
    </source>
</evidence>
<reference evidence="2" key="1">
    <citation type="submission" date="2015-05" db="UniProtKB">
        <authorList>
            <consortium name="EnsemblMetazoa"/>
        </authorList>
    </citation>
    <scope>IDENTIFICATION</scope>
</reference>
<name>T1IAH3_RHOPR</name>
<dbReference type="InParanoid" id="T1IAH3"/>
<feature type="compositionally biased region" description="Basic and acidic residues" evidence="1">
    <location>
        <begin position="117"/>
        <end position="128"/>
    </location>
</feature>